<dbReference type="AlphaFoldDB" id="A0A2T5Y9L4"/>
<dbReference type="Gene3D" id="2.130.10.10">
    <property type="entry name" value="YVTN repeat-like/Quinoprotein amine dehydrogenase"/>
    <property type="match status" value="3"/>
</dbReference>
<accession>A0A2T5Y9L4</accession>
<dbReference type="EMBL" id="QBKI01000013">
    <property type="protein sequence ID" value="PTX13092.1"/>
    <property type="molecule type" value="Genomic_DNA"/>
</dbReference>
<dbReference type="PANTHER" id="PTHR47197:SF3">
    <property type="entry name" value="DIHYDRO-HEME D1 DEHYDROGENASE"/>
    <property type="match status" value="1"/>
</dbReference>
<dbReference type="PROSITE" id="PS51257">
    <property type="entry name" value="PROKAR_LIPOPROTEIN"/>
    <property type="match status" value="1"/>
</dbReference>
<evidence type="ECO:0000313" key="2">
    <source>
        <dbReference type="Proteomes" id="UP000244225"/>
    </source>
</evidence>
<reference evidence="1 2" key="1">
    <citation type="submission" date="2018-04" db="EMBL/GenBank/DDBJ databases">
        <title>Genomic Encyclopedia of Archaeal and Bacterial Type Strains, Phase II (KMG-II): from individual species to whole genera.</title>
        <authorList>
            <person name="Goeker M."/>
        </authorList>
    </citation>
    <scope>NUCLEOTIDE SEQUENCE [LARGE SCALE GENOMIC DNA]</scope>
    <source>
        <strain evidence="1 2">DSM 100162</strain>
    </source>
</reference>
<proteinExistence type="predicted"/>
<dbReference type="PANTHER" id="PTHR47197">
    <property type="entry name" value="PROTEIN NIRF"/>
    <property type="match status" value="1"/>
</dbReference>
<dbReference type="InterPro" id="IPR011964">
    <property type="entry name" value="YVTN_b-propeller_repeat"/>
</dbReference>
<sequence length="349" mass="36531">MKACNLFIWGLALVAGLGACNKEMDHDEMEMPLNINYPAAFVVNGQDNSLSVIKLADNQVVETIKLKDAVAPHHVSLSPDKTKLAVAVTSTDLSGGHGVGHGANSSFKVVILDAITGLALRTLDLPKMPHNAAFNANGTELWIGQSDDNSGTVVVYNTADWAVKNTIAVGKSPSEVTFSVDGAAAFVANTGAATVSVIEPTTKSVTATLPVGEDPVGAWPATNGKMYVDNETSQTVSVIDVSSASITETLTLGFKPGYVAFQDKSGELWVSNATSGKVVIYQRSGGAWTKKAEVPTGSDAHAIAFNKDRSLAYVTNQGAHTVTVLDAATYTKVKEVAVGRMPNGIVLKQ</sequence>
<dbReference type="InterPro" id="IPR011048">
    <property type="entry name" value="Haem_d1_sf"/>
</dbReference>
<comment type="caution">
    <text evidence="1">The sequence shown here is derived from an EMBL/GenBank/DDBJ whole genome shotgun (WGS) entry which is preliminary data.</text>
</comment>
<organism evidence="1 2">
    <name type="scientific">Pontibacter mucosus</name>
    <dbReference type="NCBI Taxonomy" id="1649266"/>
    <lineage>
        <taxon>Bacteria</taxon>
        <taxon>Pseudomonadati</taxon>
        <taxon>Bacteroidota</taxon>
        <taxon>Cytophagia</taxon>
        <taxon>Cytophagales</taxon>
        <taxon>Hymenobacteraceae</taxon>
        <taxon>Pontibacter</taxon>
    </lineage>
</organism>
<dbReference type="OrthoDB" id="9803927at2"/>
<evidence type="ECO:0000313" key="1">
    <source>
        <dbReference type="EMBL" id="PTX13092.1"/>
    </source>
</evidence>
<dbReference type="InterPro" id="IPR015943">
    <property type="entry name" value="WD40/YVTN_repeat-like_dom_sf"/>
</dbReference>
<keyword evidence="2" id="KW-1185">Reference proteome</keyword>
<name>A0A2T5Y9L4_9BACT</name>
<dbReference type="SUPFAM" id="SSF51004">
    <property type="entry name" value="C-terminal (heme d1) domain of cytochrome cd1-nitrite reductase"/>
    <property type="match status" value="1"/>
</dbReference>
<gene>
    <name evidence="1" type="ORF">C8N40_11314</name>
</gene>
<dbReference type="NCBIfam" id="TIGR02276">
    <property type="entry name" value="beta_rpt_yvtn"/>
    <property type="match status" value="2"/>
</dbReference>
<protein>
    <submittedName>
        <fullName evidence="1">YVTN family beta-propeller protein</fullName>
    </submittedName>
</protein>
<dbReference type="Proteomes" id="UP000244225">
    <property type="component" value="Unassembled WGS sequence"/>
</dbReference>
<dbReference type="InterPro" id="IPR051200">
    <property type="entry name" value="Host-pathogen_enzymatic-act"/>
</dbReference>